<keyword evidence="4" id="KW-1185">Reference proteome</keyword>
<dbReference type="EMBL" id="BKBO01000006">
    <property type="protein sequence ID" value="GEQ48678.1"/>
    <property type="molecule type" value="Genomic_DNA"/>
</dbReference>
<reference evidence="2" key="1">
    <citation type="submission" date="2019-08" db="EMBL/GenBank/DDBJ databases">
        <authorList>
            <person name="Ishikawa M."/>
            <person name="Suzuki T."/>
            <person name="Matsutani M."/>
        </authorList>
    </citation>
    <scope>NUCLEOTIDE SEQUENCE</scope>
    <source>
        <strain evidence="2">7C1</strain>
        <strain evidence="1">8C4</strain>
    </source>
</reference>
<reference evidence="2" key="2">
    <citation type="journal article" date="2020" name="Int. Dairy J.">
        <title>Lactic acid bacterial diversity in Brie cheese focusing on salt concentration and pH of isolation medium and characterisation of halophilic and alkaliphilic lactic acid bacterial isolates.</title>
        <authorList>
            <person name="Unno R."/>
            <person name="Matsutani M."/>
            <person name="Suzuki T."/>
            <person name="Kodama K."/>
            <person name="Matsushita H."/>
            <person name="Yamasato K."/>
            <person name="Koizumi Y."/>
            <person name="Ishikawa M."/>
        </authorList>
    </citation>
    <scope>NUCLEOTIDE SEQUENCE</scope>
    <source>
        <strain evidence="2">7C1</strain>
        <strain evidence="1">8C4</strain>
    </source>
</reference>
<dbReference type="GeneID" id="69985925"/>
<evidence type="ECO:0000313" key="1">
    <source>
        <dbReference type="EMBL" id="GEQ48678.1"/>
    </source>
</evidence>
<evidence type="ECO:0000313" key="4">
    <source>
        <dbReference type="Proteomes" id="UP000886607"/>
    </source>
</evidence>
<dbReference type="RefSeq" id="WP_168711996.1">
    <property type="nucleotide sequence ID" value="NZ_BJYN01000023.1"/>
</dbReference>
<gene>
    <name evidence="1" type="ORF">TK11N_05300</name>
    <name evidence="2" type="ORF">TK2N_05840</name>
</gene>
<dbReference type="Proteomes" id="UP000886597">
    <property type="component" value="Unassembled WGS sequence"/>
</dbReference>
<accession>A0AAN4UAI7</accession>
<sequence length="91" mass="10533">MKPLHKKREPLRKKLETIHLEEAVEQNILNAAINQLDNGETEYAVLKDIKGQFRKLALNKKLSQQGLSLYTELQRPNLDLDTALSSMSWFQ</sequence>
<protein>
    <submittedName>
        <fullName evidence="2">Uncharacterized protein</fullName>
    </submittedName>
</protein>
<dbReference type="EMBL" id="BKBQ01000006">
    <property type="protein sequence ID" value="GEQ53740.1"/>
    <property type="molecule type" value="Genomic_DNA"/>
</dbReference>
<evidence type="ECO:0000313" key="2">
    <source>
        <dbReference type="EMBL" id="GEQ53740.1"/>
    </source>
</evidence>
<comment type="caution">
    <text evidence="2">The sequence shown here is derived from an EMBL/GenBank/DDBJ whole genome shotgun (WGS) entry which is preliminary data.</text>
</comment>
<dbReference type="Proteomes" id="UP000886607">
    <property type="component" value="Unassembled WGS sequence"/>
</dbReference>
<proteinExistence type="predicted"/>
<name>A0AAN4UAI7_9ENTE</name>
<evidence type="ECO:0000313" key="3">
    <source>
        <dbReference type="Proteomes" id="UP000886597"/>
    </source>
</evidence>
<dbReference type="AlphaFoldDB" id="A0AAN4UAI7"/>
<organism evidence="2 3">
    <name type="scientific">Tetragenococcus koreensis</name>
    <dbReference type="NCBI Taxonomy" id="290335"/>
    <lineage>
        <taxon>Bacteria</taxon>
        <taxon>Bacillati</taxon>
        <taxon>Bacillota</taxon>
        <taxon>Bacilli</taxon>
        <taxon>Lactobacillales</taxon>
        <taxon>Enterococcaceae</taxon>
        <taxon>Tetragenococcus</taxon>
    </lineage>
</organism>